<gene>
    <name evidence="1" type="ORF">GCM10010960_14800</name>
</gene>
<dbReference type="AlphaFoldDB" id="A0A917CMX1"/>
<dbReference type="RefSeq" id="WP_188449491.1">
    <property type="nucleotide sequence ID" value="NZ_BMFO01000003.1"/>
</dbReference>
<accession>A0A917CMX1</accession>
<sequence>MIKICIFAEKFKCEIKSILSNNREITIIHEDQSPCFSSLSLSHSSDYILLFEAYSDSFLEKDFQVLKETLSSNINLKAVIIYDQINNLFIKKLLDAGVFGFVEYSQINNKLISALHRVFCGYYYLNNDLKSAVFKKRRALNYVESQVLKLLLDGENAQQISHKINIEIKDTYIIRARLMEIFESNNLNELKNKVTN</sequence>
<proteinExistence type="predicted"/>
<evidence type="ECO:0000313" key="2">
    <source>
        <dbReference type="Proteomes" id="UP000632858"/>
    </source>
</evidence>
<evidence type="ECO:0000313" key="1">
    <source>
        <dbReference type="EMBL" id="GGF94080.1"/>
    </source>
</evidence>
<reference evidence="1" key="2">
    <citation type="submission" date="2020-09" db="EMBL/GenBank/DDBJ databases">
        <authorList>
            <person name="Sun Q."/>
            <person name="Zhou Y."/>
        </authorList>
    </citation>
    <scope>NUCLEOTIDE SEQUENCE</scope>
    <source>
        <strain evidence="1">CGMCC 1.12726</strain>
    </source>
</reference>
<name>A0A917CMX1_9GAMM</name>
<reference evidence="1" key="1">
    <citation type="journal article" date="2014" name="Int. J. Syst. Evol. Microbiol.">
        <title>Complete genome sequence of Corynebacterium casei LMG S-19264T (=DSM 44701T), isolated from a smear-ripened cheese.</title>
        <authorList>
            <consortium name="US DOE Joint Genome Institute (JGI-PGF)"/>
            <person name="Walter F."/>
            <person name="Albersmeier A."/>
            <person name="Kalinowski J."/>
            <person name="Ruckert C."/>
        </authorList>
    </citation>
    <scope>NUCLEOTIDE SEQUENCE</scope>
    <source>
        <strain evidence="1">CGMCC 1.12726</strain>
    </source>
</reference>
<comment type="caution">
    <text evidence="1">The sequence shown here is derived from an EMBL/GenBank/DDBJ whole genome shotgun (WGS) entry which is preliminary data.</text>
</comment>
<keyword evidence="2" id="KW-1185">Reference proteome</keyword>
<dbReference type="Gene3D" id="3.40.50.2300">
    <property type="match status" value="1"/>
</dbReference>
<protein>
    <submittedName>
        <fullName evidence="1">Uncharacterized protein</fullName>
    </submittedName>
</protein>
<organism evidence="1 2">
    <name type="scientific">Arenimonas maotaiensis</name>
    <dbReference type="NCBI Taxonomy" id="1446479"/>
    <lineage>
        <taxon>Bacteria</taxon>
        <taxon>Pseudomonadati</taxon>
        <taxon>Pseudomonadota</taxon>
        <taxon>Gammaproteobacteria</taxon>
        <taxon>Lysobacterales</taxon>
        <taxon>Lysobacteraceae</taxon>
        <taxon>Arenimonas</taxon>
    </lineage>
</organism>
<dbReference type="Proteomes" id="UP000632858">
    <property type="component" value="Unassembled WGS sequence"/>
</dbReference>
<dbReference type="EMBL" id="BMFO01000003">
    <property type="protein sequence ID" value="GGF94080.1"/>
    <property type="molecule type" value="Genomic_DNA"/>
</dbReference>